<proteinExistence type="inferred from homology"/>
<evidence type="ECO:0000256" key="4">
    <source>
        <dbReference type="ARBA" id="ARBA00023015"/>
    </source>
</evidence>
<dbReference type="InterPro" id="IPR006942">
    <property type="entry name" value="TH1"/>
</dbReference>
<dbReference type="PANTHER" id="PTHR12144">
    <property type="entry name" value="NEGATIVE ELONGATION FACTOR D"/>
    <property type="match status" value="1"/>
</dbReference>
<evidence type="ECO:0000313" key="7">
    <source>
        <dbReference type="EnsemblMetazoa" id="AMAM018179-PA"/>
    </source>
</evidence>
<dbReference type="GO" id="GO:0003723">
    <property type="term" value="F:RNA binding"/>
    <property type="evidence" value="ECO:0007669"/>
    <property type="project" value="TreeGrafter"/>
</dbReference>
<evidence type="ECO:0000256" key="3">
    <source>
        <dbReference type="ARBA" id="ARBA00022491"/>
    </source>
</evidence>
<keyword evidence="5" id="KW-0804">Transcription</keyword>
<organism evidence="7 8">
    <name type="scientific">Anopheles maculatus</name>
    <dbReference type="NCBI Taxonomy" id="74869"/>
    <lineage>
        <taxon>Eukaryota</taxon>
        <taxon>Metazoa</taxon>
        <taxon>Ecdysozoa</taxon>
        <taxon>Arthropoda</taxon>
        <taxon>Hexapoda</taxon>
        <taxon>Insecta</taxon>
        <taxon>Pterygota</taxon>
        <taxon>Neoptera</taxon>
        <taxon>Endopterygota</taxon>
        <taxon>Diptera</taxon>
        <taxon>Nematocera</taxon>
        <taxon>Culicoidea</taxon>
        <taxon>Culicidae</taxon>
        <taxon>Anophelinae</taxon>
        <taxon>Anopheles</taxon>
        <taxon>Anopheles maculatus group</taxon>
    </lineage>
</organism>
<evidence type="ECO:0008006" key="9">
    <source>
        <dbReference type="Google" id="ProtNLM"/>
    </source>
</evidence>
<dbReference type="Pfam" id="PF04858">
    <property type="entry name" value="TH1"/>
    <property type="match status" value="1"/>
</dbReference>
<dbReference type="AlphaFoldDB" id="A0A182T297"/>
<evidence type="ECO:0000256" key="5">
    <source>
        <dbReference type="ARBA" id="ARBA00023163"/>
    </source>
</evidence>
<reference evidence="8" key="1">
    <citation type="submission" date="2013-09" db="EMBL/GenBank/DDBJ databases">
        <title>The Genome Sequence of Anopheles maculatus species B.</title>
        <authorList>
            <consortium name="The Broad Institute Genomics Platform"/>
            <person name="Neafsey D.E."/>
            <person name="Besansky N."/>
            <person name="Howell P."/>
            <person name="Walton C."/>
            <person name="Young S.K."/>
            <person name="Zeng Q."/>
            <person name="Gargeya S."/>
            <person name="Fitzgerald M."/>
            <person name="Haas B."/>
            <person name="Abouelleil A."/>
            <person name="Allen A.W."/>
            <person name="Alvarado L."/>
            <person name="Arachchi H.M."/>
            <person name="Berlin A.M."/>
            <person name="Chapman S.B."/>
            <person name="Gainer-Dewar J."/>
            <person name="Goldberg J."/>
            <person name="Griggs A."/>
            <person name="Gujja S."/>
            <person name="Hansen M."/>
            <person name="Howarth C."/>
            <person name="Imamovic A."/>
            <person name="Ireland A."/>
            <person name="Larimer J."/>
            <person name="McCowan C."/>
            <person name="Murphy C."/>
            <person name="Pearson M."/>
            <person name="Poon T.W."/>
            <person name="Priest M."/>
            <person name="Roberts A."/>
            <person name="Saif S."/>
            <person name="Shea T."/>
            <person name="Sisk P."/>
            <person name="Sykes S."/>
            <person name="Wortman J."/>
            <person name="Nusbaum C."/>
            <person name="Birren B."/>
        </authorList>
    </citation>
    <scope>NUCLEOTIDE SEQUENCE [LARGE SCALE GENOMIC DNA]</scope>
    <source>
        <strain evidence="8">maculatus3</strain>
    </source>
</reference>
<dbReference type="Proteomes" id="UP000075901">
    <property type="component" value="Unassembled WGS sequence"/>
</dbReference>
<comment type="subcellular location">
    <subcellularLocation>
        <location evidence="1">Nucleus</location>
    </subcellularLocation>
</comment>
<protein>
    <recommendedName>
        <fullName evidence="9">TH1 protein</fullName>
    </recommendedName>
</protein>
<accession>A0A182T297</accession>
<evidence type="ECO:0000256" key="2">
    <source>
        <dbReference type="ARBA" id="ARBA00005726"/>
    </source>
</evidence>
<evidence type="ECO:0000313" key="8">
    <source>
        <dbReference type="Proteomes" id="UP000075901"/>
    </source>
</evidence>
<dbReference type="EnsemblMetazoa" id="AMAM018179-RA">
    <property type="protein sequence ID" value="AMAM018179-PA"/>
    <property type="gene ID" value="AMAM018179"/>
</dbReference>
<dbReference type="PANTHER" id="PTHR12144:SF0">
    <property type="entry name" value="NEGATIVE ELONGATION FACTOR C_D"/>
    <property type="match status" value="1"/>
</dbReference>
<keyword evidence="6" id="KW-0539">Nucleus</keyword>
<comment type="similarity">
    <text evidence="2">Belongs to the NELF-D family.</text>
</comment>
<evidence type="ECO:0000256" key="1">
    <source>
        <dbReference type="ARBA" id="ARBA00004123"/>
    </source>
</evidence>
<dbReference type="VEuPathDB" id="VectorBase:AMAM018179"/>
<evidence type="ECO:0000256" key="6">
    <source>
        <dbReference type="ARBA" id="ARBA00023242"/>
    </source>
</evidence>
<keyword evidence="3" id="KW-0678">Repressor</keyword>
<dbReference type="GO" id="GO:0032021">
    <property type="term" value="C:NELF complex"/>
    <property type="evidence" value="ECO:0007669"/>
    <property type="project" value="TreeGrafter"/>
</dbReference>
<keyword evidence="4" id="KW-0805">Transcription regulation</keyword>
<sequence length="568" mass="64136">MEDQPIDSAVESNDVSIEDSLAIVYDCLQLFETVDYIMEPEIFAQLRRYITAGGTPEWAIHQLSNNYTGVAQMVNLVGNWLLTIGTDAAELQSMVENVLKNAILKSFDPQKADKLFTQENTPPQWLNNMIEFPTWRSLIYRLTEEHPDCLLLNYALKLISGAGYKHEIASIRIASSYLDLYLPSLQSSIVKYLRQPNASTIEEVAKVVCHRQHTYVFSQVLLQALSEKVEFSPIVKRLSQEITKYAAQNYNQHVVPITMTLNGASRYSEACAALISILSTKALKLSDMLDMYRCYTSLEPPPINLIRNEQFLDLLTSSIFNVNTTLGQEYKSKCIFLLGIAASVCETGTKEGPWLGAVRTSNVDEVKATIQAIETVHEICCTLTTSILPHIATIFQYIKYPVVAIGVLRWAGNIITGASYFELCSDSYPHHLALLDEIARQHMSLHEQILQLLVRLLESKQDQLEVLERLNVKKMLLDRMVHLLAYGGAIPVVRYVSECYARGAMDISLIRYFVKEVLDIIQPPYSLEFVQLFLPMVENVEISGTIDAQDDCDQVSEFIVHCKAWLGK</sequence>
<name>A0A182T297_9DIPT</name>
<reference evidence="7" key="2">
    <citation type="submission" date="2020-05" db="UniProtKB">
        <authorList>
            <consortium name="EnsemblMetazoa"/>
        </authorList>
    </citation>
    <scope>IDENTIFICATION</scope>
    <source>
        <strain evidence="7">maculatus3</strain>
    </source>
</reference>
<dbReference type="GO" id="GO:0034244">
    <property type="term" value="P:negative regulation of transcription elongation by RNA polymerase II"/>
    <property type="evidence" value="ECO:0007669"/>
    <property type="project" value="TreeGrafter"/>
</dbReference>
<keyword evidence="8" id="KW-1185">Reference proteome</keyword>